<gene>
    <name evidence="1" type="ORF">GCM10023335_75000</name>
</gene>
<dbReference type="EMBL" id="BAABKB010000039">
    <property type="protein sequence ID" value="GAA5032471.1"/>
    <property type="molecule type" value="Genomic_DNA"/>
</dbReference>
<organism evidence="1 2">
    <name type="scientific">Streptomyces siamensis</name>
    <dbReference type="NCBI Taxonomy" id="1274986"/>
    <lineage>
        <taxon>Bacteria</taxon>
        <taxon>Bacillati</taxon>
        <taxon>Actinomycetota</taxon>
        <taxon>Actinomycetes</taxon>
        <taxon>Kitasatosporales</taxon>
        <taxon>Streptomycetaceae</taxon>
        <taxon>Streptomyces</taxon>
    </lineage>
</organism>
<dbReference type="RefSeq" id="WP_345657359.1">
    <property type="nucleotide sequence ID" value="NZ_BAABKB010000039.1"/>
</dbReference>
<accession>A0ABP9JHN2</accession>
<reference evidence="2" key="1">
    <citation type="journal article" date="2019" name="Int. J. Syst. Evol. Microbiol.">
        <title>The Global Catalogue of Microorganisms (GCM) 10K type strain sequencing project: providing services to taxonomists for standard genome sequencing and annotation.</title>
        <authorList>
            <consortium name="The Broad Institute Genomics Platform"/>
            <consortium name="The Broad Institute Genome Sequencing Center for Infectious Disease"/>
            <person name="Wu L."/>
            <person name="Ma J."/>
        </authorList>
    </citation>
    <scope>NUCLEOTIDE SEQUENCE [LARGE SCALE GENOMIC DNA]</scope>
    <source>
        <strain evidence="2">JCM 18409</strain>
    </source>
</reference>
<name>A0ABP9JHN2_9ACTN</name>
<keyword evidence="2" id="KW-1185">Reference proteome</keyword>
<sequence length="74" mass="8189">MTVPCSAGTASRFGRAWRRKAPVESLMPLRLARYGVPLAETASNTTALEILADGGRTTRIRNTARTNLTQHRRH</sequence>
<protein>
    <submittedName>
        <fullName evidence="1">Uncharacterized protein</fullName>
    </submittedName>
</protein>
<dbReference type="Proteomes" id="UP001501759">
    <property type="component" value="Unassembled WGS sequence"/>
</dbReference>
<evidence type="ECO:0000313" key="2">
    <source>
        <dbReference type="Proteomes" id="UP001501759"/>
    </source>
</evidence>
<proteinExistence type="predicted"/>
<comment type="caution">
    <text evidence="1">The sequence shown here is derived from an EMBL/GenBank/DDBJ whole genome shotgun (WGS) entry which is preliminary data.</text>
</comment>
<evidence type="ECO:0000313" key="1">
    <source>
        <dbReference type="EMBL" id="GAA5032471.1"/>
    </source>
</evidence>